<reference evidence="3" key="2">
    <citation type="submission" date="2017-10" db="EMBL/GenBank/DDBJ databases">
        <title>Ladona fulva Genome sequencing and assembly.</title>
        <authorList>
            <person name="Murali S."/>
            <person name="Richards S."/>
            <person name="Bandaranaike D."/>
            <person name="Bellair M."/>
            <person name="Blankenburg K."/>
            <person name="Chao H."/>
            <person name="Dinh H."/>
            <person name="Doddapaneni H."/>
            <person name="Dugan-Rocha S."/>
            <person name="Elkadiri S."/>
            <person name="Gnanaolivu R."/>
            <person name="Hernandez B."/>
            <person name="Skinner E."/>
            <person name="Javaid M."/>
            <person name="Lee S."/>
            <person name="Li M."/>
            <person name="Ming W."/>
            <person name="Munidasa M."/>
            <person name="Muniz J."/>
            <person name="Nguyen L."/>
            <person name="Hughes D."/>
            <person name="Osuji N."/>
            <person name="Pu L.-L."/>
            <person name="Puazo M."/>
            <person name="Qu C."/>
            <person name="Quiroz J."/>
            <person name="Raj R."/>
            <person name="Weissenberger G."/>
            <person name="Xin Y."/>
            <person name="Zou X."/>
            <person name="Han Y."/>
            <person name="Worley K."/>
            <person name="Muzny D."/>
            <person name="Gibbs R."/>
        </authorList>
    </citation>
    <scope>NUCLEOTIDE SEQUENCE</scope>
    <source>
        <strain evidence="3">Sampled in the wild</strain>
    </source>
</reference>
<feature type="region of interest" description="Disordered" evidence="1">
    <location>
        <begin position="1"/>
        <end position="21"/>
    </location>
</feature>
<dbReference type="InterPro" id="IPR015943">
    <property type="entry name" value="WD40/YVTN_repeat-like_dom_sf"/>
</dbReference>
<feature type="compositionally biased region" description="Gly residues" evidence="1">
    <location>
        <begin position="573"/>
        <end position="596"/>
    </location>
</feature>
<feature type="region of interest" description="Disordered" evidence="1">
    <location>
        <begin position="547"/>
        <end position="599"/>
    </location>
</feature>
<dbReference type="Pfam" id="PF21034">
    <property type="entry name" value="BCAS3_WD40"/>
    <property type="match status" value="1"/>
</dbReference>
<feature type="compositionally biased region" description="Low complexity" evidence="1">
    <location>
        <begin position="1087"/>
        <end position="1108"/>
    </location>
</feature>
<feature type="compositionally biased region" description="Acidic residues" evidence="1">
    <location>
        <begin position="1049"/>
        <end position="1062"/>
    </location>
</feature>
<feature type="region of interest" description="Disordered" evidence="1">
    <location>
        <begin position="1040"/>
        <end position="1114"/>
    </location>
</feature>
<dbReference type="InterPro" id="IPR036322">
    <property type="entry name" value="WD40_repeat_dom_sf"/>
</dbReference>
<dbReference type="EMBL" id="KZ308781">
    <property type="protein sequence ID" value="KAG8234132.1"/>
    <property type="molecule type" value="Genomic_DNA"/>
</dbReference>
<evidence type="ECO:0000259" key="2">
    <source>
        <dbReference type="Pfam" id="PF21034"/>
    </source>
</evidence>
<dbReference type="PANTHER" id="PTHR13268:SF0">
    <property type="entry name" value="BCAS3 MICROTUBULE ASSOCIATED CELL MIGRATION FACTOR"/>
    <property type="match status" value="1"/>
</dbReference>
<feature type="domain" description="BCAS3 WD40" evidence="2">
    <location>
        <begin position="56"/>
        <end position="547"/>
    </location>
</feature>
<dbReference type="Gene3D" id="2.130.10.10">
    <property type="entry name" value="YVTN repeat-like/Quinoprotein amine dehydrogenase"/>
    <property type="match status" value="1"/>
</dbReference>
<evidence type="ECO:0000313" key="4">
    <source>
        <dbReference type="Proteomes" id="UP000792457"/>
    </source>
</evidence>
<feature type="region of interest" description="Disordered" evidence="1">
    <location>
        <begin position="483"/>
        <end position="518"/>
    </location>
</feature>
<organism evidence="3 4">
    <name type="scientific">Ladona fulva</name>
    <name type="common">Scarce chaser dragonfly</name>
    <name type="synonym">Libellula fulva</name>
    <dbReference type="NCBI Taxonomy" id="123851"/>
    <lineage>
        <taxon>Eukaryota</taxon>
        <taxon>Metazoa</taxon>
        <taxon>Ecdysozoa</taxon>
        <taxon>Arthropoda</taxon>
        <taxon>Hexapoda</taxon>
        <taxon>Insecta</taxon>
        <taxon>Pterygota</taxon>
        <taxon>Palaeoptera</taxon>
        <taxon>Odonata</taxon>
        <taxon>Epiprocta</taxon>
        <taxon>Anisoptera</taxon>
        <taxon>Libelluloidea</taxon>
        <taxon>Libellulidae</taxon>
        <taxon>Ladona</taxon>
    </lineage>
</organism>
<dbReference type="OrthoDB" id="25778at2759"/>
<protein>
    <recommendedName>
        <fullName evidence="2">BCAS3 WD40 domain-containing protein</fullName>
    </recommendedName>
</protein>
<dbReference type="InterPro" id="IPR048382">
    <property type="entry name" value="BCAS3_WD40"/>
</dbReference>
<feature type="region of interest" description="Disordered" evidence="1">
    <location>
        <begin position="824"/>
        <end position="845"/>
    </location>
</feature>
<feature type="compositionally biased region" description="Low complexity" evidence="1">
    <location>
        <begin position="1067"/>
        <end position="1079"/>
    </location>
</feature>
<keyword evidence="4" id="KW-1185">Reference proteome</keyword>
<gene>
    <name evidence="3" type="ORF">J437_LFUL007498</name>
</gene>
<dbReference type="Proteomes" id="UP000792457">
    <property type="component" value="Unassembled WGS sequence"/>
</dbReference>
<name>A0A8K0KGM5_LADFU</name>
<reference evidence="3" key="1">
    <citation type="submission" date="2013-04" db="EMBL/GenBank/DDBJ databases">
        <authorList>
            <person name="Qu J."/>
            <person name="Murali S.C."/>
            <person name="Bandaranaike D."/>
            <person name="Bellair M."/>
            <person name="Blankenburg K."/>
            <person name="Chao H."/>
            <person name="Dinh H."/>
            <person name="Doddapaneni H."/>
            <person name="Downs B."/>
            <person name="Dugan-Rocha S."/>
            <person name="Elkadiri S."/>
            <person name="Gnanaolivu R.D."/>
            <person name="Hernandez B."/>
            <person name="Javaid M."/>
            <person name="Jayaseelan J.C."/>
            <person name="Lee S."/>
            <person name="Li M."/>
            <person name="Ming W."/>
            <person name="Munidasa M."/>
            <person name="Muniz J."/>
            <person name="Nguyen L."/>
            <person name="Ongeri F."/>
            <person name="Osuji N."/>
            <person name="Pu L.-L."/>
            <person name="Puazo M."/>
            <person name="Qu C."/>
            <person name="Quiroz J."/>
            <person name="Raj R."/>
            <person name="Weissenberger G."/>
            <person name="Xin Y."/>
            <person name="Zou X."/>
            <person name="Han Y."/>
            <person name="Richards S."/>
            <person name="Worley K."/>
            <person name="Muzny D."/>
            <person name="Gibbs R."/>
        </authorList>
    </citation>
    <scope>NUCLEOTIDE SEQUENCE</scope>
    <source>
        <strain evidence="3">Sampled in the wild</strain>
    </source>
</reference>
<evidence type="ECO:0000313" key="3">
    <source>
        <dbReference type="EMBL" id="KAG8234132.1"/>
    </source>
</evidence>
<dbReference type="PANTHER" id="PTHR13268">
    <property type="entry name" value="BREAST CARCINOMA AMPLIFIED SEQUENCE 3"/>
    <property type="match status" value="1"/>
</dbReference>
<sequence length="1114" mass="118102">MQIMSAESPRKTTRHGGYVVSPQPVSDRSIIESVAGFINDVVPQGYVSSHPTDHKESIVWARFEHSDINDPCLYPEWDRGGGGGGESSVAEEAAPPLLLALGLGGGGAQVWVVAGEDGQAREVLSWRQGMVRTLRILPSPECPPGASPDAFPSRRPLVALCDSAAPGPPFCSVSFISLRGGEQIKSIKFKNPVSDILANRRVVAVTFLEKIAVFDACTLEDRFTVSSCYPCPGPNPNPVALGSRWMAYAERRLIPSRRSAGGVEGSSAQSYTATVLHAAKSLTRGLRELGETVASSLGGGQRSVTGTREADRIMGSDTEGSSGSPPHPGVISILDVWGVGRGETDPLMEEDTGHAGGVVAHFLAHTSGDPIVALSFDPSGPLLLTADRAGHDFHIFRIHPGFGPSSSTAVHHLYVLHRGDTTAKVQDIAFSMDSRWVAVSTLRGTAHVFPLTPYGGPVGVRTHTAPHVVNRASRFHRSAGLDSAASHVGDPHSPIAGNGLVGSGTCSSPTSSTLHHHMEPAIPYPNPRLPPFPHPTTVMPLARLRQPSLSGSMPSSVRHSGHHASHTCRLPAAGGGSSSGGSGSGSASGRGSGCRGSGPEEGIPLRVTACFAPSRAWVVGSPTVGKERCLARKAVDSLFVMACHGNLMEYSLEPKPAPGIPKEKVFDDSPIMLEVCPRARWNLLPRPPHHSPSPELQPPLPASNPLLVAQERAAIALSSPPSTPHLLPTASNPSLAAIVSGSQMNAAQRGATMSQGAIVPRPQGNSHHHAHSDERWLSQVEIITHAGPHRRLWMGPQFVFKTYNCTLSGPSIGMEAPDPDASQIPNTSGARHNRSDPVGMPGNNRGGPLVPVVIESGSGSSFEQSPRLLEAYSSAEAEIGSTRIHASGEWRVSGSGVESRLREDLADAMMEGPGLPVRDTGPRRAVEVWFETDKEWEEIGFSTPKGRRRIAEEQMVAKEVISIPLEEENSSREQEMVREEEEGDCGEGLTAAGEGIEGEKVVLEDEDAAQQKTLMWDRDLFENGPLQFLKHFTAIGGSQSCEDHAEGCPFEDDGEEYEDDREEEHSSTGSFSSASRASFDAVQCFAQPQPSSSSSSSPSSAAPTTPSPLGGSSW</sequence>
<proteinExistence type="predicted"/>
<feature type="compositionally biased region" description="Polar residues" evidence="1">
    <location>
        <begin position="547"/>
        <end position="558"/>
    </location>
</feature>
<evidence type="ECO:0000256" key="1">
    <source>
        <dbReference type="SAM" id="MobiDB-lite"/>
    </source>
</evidence>
<feature type="compositionally biased region" description="Low complexity" evidence="1">
    <location>
        <begin position="503"/>
        <end position="513"/>
    </location>
</feature>
<dbReference type="AlphaFoldDB" id="A0A8K0KGM5"/>
<dbReference type="GO" id="GO:0006914">
    <property type="term" value="P:autophagy"/>
    <property type="evidence" value="ECO:0007669"/>
    <property type="project" value="InterPro"/>
</dbReference>
<dbReference type="SUPFAM" id="SSF50978">
    <property type="entry name" value="WD40 repeat-like"/>
    <property type="match status" value="1"/>
</dbReference>
<dbReference type="InterPro" id="IPR045142">
    <property type="entry name" value="BCAS3-like"/>
</dbReference>
<accession>A0A8K0KGM5</accession>
<comment type="caution">
    <text evidence="3">The sequence shown here is derived from an EMBL/GenBank/DDBJ whole genome shotgun (WGS) entry which is preliminary data.</text>
</comment>
<dbReference type="GO" id="GO:0042594">
    <property type="term" value="P:response to starvation"/>
    <property type="evidence" value="ECO:0007669"/>
    <property type="project" value="TreeGrafter"/>
</dbReference>
<dbReference type="GO" id="GO:0005737">
    <property type="term" value="C:cytoplasm"/>
    <property type="evidence" value="ECO:0007669"/>
    <property type="project" value="TreeGrafter"/>
</dbReference>